<dbReference type="RefSeq" id="WP_305450369.1">
    <property type="nucleotide sequence ID" value="NZ_JAUYVO010000003.1"/>
</dbReference>
<dbReference type="Pfam" id="PF00534">
    <property type="entry name" value="Glycos_transf_1"/>
    <property type="match status" value="1"/>
</dbReference>
<organism evidence="3 4">
    <name type="scientific">Neptunomonas phycophila</name>
    <dbReference type="NCBI Taxonomy" id="1572645"/>
    <lineage>
        <taxon>Bacteria</taxon>
        <taxon>Pseudomonadati</taxon>
        <taxon>Pseudomonadota</taxon>
        <taxon>Gammaproteobacteria</taxon>
        <taxon>Oceanospirillales</taxon>
        <taxon>Oceanospirillaceae</taxon>
        <taxon>Neptunomonas</taxon>
    </lineage>
</organism>
<dbReference type="PANTHER" id="PTHR45947:SF15">
    <property type="entry name" value="TEICHURONIC ACID BIOSYNTHESIS GLYCOSYLTRANSFERASE TUAC-RELATED"/>
    <property type="match status" value="1"/>
</dbReference>
<name>A0ABT9ESL1_9GAMM</name>
<dbReference type="CDD" id="cd03801">
    <property type="entry name" value="GT4_PimA-like"/>
    <property type="match status" value="1"/>
</dbReference>
<dbReference type="EMBL" id="JAUYVO010000003">
    <property type="protein sequence ID" value="MDP2522045.1"/>
    <property type="molecule type" value="Genomic_DNA"/>
</dbReference>
<keyword evidence="3" id="KW-0328">Glycosyltransferase</keyword>
<dbReference type="PANTHER" id="PTHR45947">
    <property type="entry name" value="SULFOQUINOVOSYL TRANSFERASE SQD2"/>
    <property type="match status" value="1"/>
</dbReference>
<dbReference type="SUPFAM" id="SSF53756">
    <property type="entry name" value="UDP-Glycosyltransferase/glycogen phosphorylase"/>
    <property type="match status" value="1"/>
</dbReference>
<comment type="caution">
    <text evidence="3">The sequence shown here is derived from an EMBL/GenBank/DDBJ whole genome shotgun (WGS) entry which is preliminary data.</text>
</comment>
<evidence type="ECO:0000259" key="1">
    <source>
        <dbReference type="Pfam" id="PF00534"/>
    </source>
</evidence>
<dbReference type="InterPro" id="IPR001296">
    <property type="entry name" value="Glyco_trans_1"/>
</dbReference>
<dbReference type="Proteomes" id="UP001177341">
    <property type="component" value="Unassembled WGS sequence"/>
</dbReference>
<evidence type="ECO:0000313" key="4">
    <source>
        <dbReference type="Proteomes" id="UP001177341"/>
    </source>
</evidence>
<dbReference type="GO" id="GO:0016757">
    <property type="term" value="F:glycosyltransferase activity"/>
    <property type="evidence" value="ECO:0007669"/>
    <property type="project" value="UniProtKB-KW"/>
</dbReference>
<dbReference type="Pfam" id="PF13439">
    <property type="entry name" value="Glyco_transf_4"/>
    <property type="match status" value="1"/>
</dbReference>
<dbReference type="Gene3D" id="3.40.50.2000">
    <property type="entry name" value="Glycogen Phosphorylase B"/>
    <property type="match status" value="2"/>
</dbReference>
<dbReference type="InterPro" id="IPR028098">
    <property type="entry name" value="Glyco_trans_4-like_N"/>
</dbReference>
<accession>A0ABT9ESL1</accession>
<sequence length="366" mass="40631">MKLCAIGLRGIPNVMGGIESHCQAIYPRLVKKGVDITVIARSPYVEKNAYEYEGIKIIPIYATKSKLFETFLHTFIAIIYARLFVKANVIHLHAVGPAIFTPFARLLGMKVIVTHHGADYNRAKWSKFAKAVLKFGETMAVKYANRVIVVGKSLTKELKVANPRYSNKIEFIPNGASLGSLETATENVLEKMDLGIQAGNYILSVSRLVPEKGVHDLISAFNKVEQLSKLVIVGDADHEDDYSSNLVKQASANIIFAGRRSGAELASLFKYCRLFVLPSYHEGLPIVALEAMSIHAPVLLSDIAPNIDVGLPEINYFRCGDTEDLYLKLFNTNINFSSYSDELVGEYNWDDISLSTLELLNKEVLK</sequence>
<gene>
    <name evidence="3" type="ORF">Q8W30_05615</name>
</gene>
<dbReference type="InterPro" id="IPR050194">
    <property type="entry name" value="Glycosyltransferase_grp1"/>
</dbReference>
<keyword evidence="3" id="KW-0808">Transferase</keyword>
<reference evidence="3" key="1">
    <citation type="submission" date="2023-07" db="EMBL/GenBank/DDBJ databases">
        <title>Genome content predicts the carbon catabolic preferences of heterotrophic bacteria.</title>
        <authorList>
            <person name="Gralka M."/>
        </authorList>
    </citation>
    <scope>NUCLEOTIDE SEQUENCE</scope>
    <source>
        <strain evidence="3">5G01</strain>
    </source>
</reference>
<proteinExistence type="predicted"/>
<feature type="domain" description="Glycosyltransferase subfamily 4-like N-terminal" evidence="2">
    <location>
        <begin position="15"/>
        <end position="176"/>
    </location>
</feature>
<feature type="domain" description="Glycosyl transferase family 1" evidence="1">
    <location>
        <begin position="199"/>
        <end position="305"/>
    </location>
</feature>
<dbReference type="EC" id="2.4.-.-" evidence="3"/>
<keyword evidence="4" id="KW-1185">Reference proteome</keyword>
<protein>
    <submittedName>
        <fullName evidence="3">Glycosyltransferase family 4 protein</fullName>
        <ecNumber evidence="3">2.4.-.-</ecNumber>
    </submittedName>
</protein>
<evidence type="ECO:0000259" key="2">
    <source>
        <dbReference type="Pfam" id="PF13439"/>
    </source>
</evidence>
<evidence type="ECO:0000313" key="3">
    <source>
        <dbReference type="EMBL" id="MDP2522045.1"/>
    </source>
</evidence>